<evidence type="ECO:0000313" key="2">
    <source>
        <dbReference type="EMBL" id="GAA0527483.1"/>
    </source>
</evidence>
<feature type="transmembrane region" description="Helical" evidence="1">
    <location>
        <begin position="54"/>
        <end position="81"/>
    </location>
</feature>
<dbReference type="Proteomes" id="UP001501706">
    <property type="component" value="Unassembled WGS sequence"/>
</dbReference>
<sequence length="96" mass="10148">MQQDQGMALQKVTGFEEATVPMVFCVWGLGMVAGDLAGGRFAGQALVPKIFEVLLWNAVFLGAFSVFASSKAATAVVLFLVGTGFDLLPEISTVMM</sequence>
<reference evidence="2 3" key="1">
    <citation type="journal article" date="2019" name="Int. J. Syst. Evol. Microbiol.">
        <title>The Global Catalogue of Microorganisms (GCM) 10K type strain sequencing project: providing services to taxonomists for standard genome sequencing and annotation.</title>
        <authorList>
            <consortium name="The Broad Institute Genomics Platform"/>
            <consortium name="The Broad Institute Genome Sequencing Center for Infectious Disease"/>
            <person name="Wu L."/>
            <person name="Ma J."/>
        </authorList>
    </citation>
    <scope>NUCLEOTIDE SEQUENCE [LARGE SCALE GENOMIC DNA]</scope>
    <source>
        <strain evidence="2 3">JCM 14330</strain>
    </source>
</reference>
<feature type="transmembrane region" description="Helical" evidence="1">
    <location>
        <begin position="20"/>
        <end position="42"/>
    </location>
</feature>
<organism evidence="2 3">
    <name type="scientific">Pigmentiphaga daeguensis</name>
    <dbReference type="NCBI Taxonomy" id="414049"/>
    <lineage>
        <taxon>Bacteria</taxon>
        <taxon>Pseudomonadati</taxon>
        <taxon>Pseudomonadota</taxon>
        <taxon>Betaproteobacteria</taxon>
        <taxon>Burkholderiales</taxon>
        <taxon>Alcaligenaceae</taxon>
        <taxon>Pigmentiphaga</taxon>
    </lineage>
</organism>
<dbReference type="EMBL" id="BAAAEN010000029">
    <property type="protein sequence ID" value="GAA0527483.1"/>
    <property type="molecule type" value="Genomic_DNA"/>
</dbReference>
<keyword evidence="1" id="KW-0812">Transmembrane</keyword>
<comment type="caution">
    <text evidence="2">The sequence shown here is derived from an EMBL/GenBank/DDBJ whole genome shotgun (WGS) entry which is preliminary data.</text>
</comment>
<name>A0ABN1CVS4_9BURK</name>
<gene>
    <name evidence="2" type="ORF">GCM10009097_51330</name>
</gene>
<evidence type="ECO:0000313" key="3">
    <source>
        <dbReference type="Proteomes" id="UP001501706"/>
    </source>
</evidence>
<keyword evidence="3" id="KW-1185">Reference proteome</keyword>
<evidence type="ECO:0000256" key="1">
    <source>
        <dbReference type="SAM" id="Phobius"/>
    </source>
</evidence>
<accession>A0ABN1CVS4</accession>
<keyword evidence="1" id="KW-0472">Membrane</keyword>
<keyword evidence="1" id="KW-1133">Transmembrane helix</keyword>
<protein>
    <submittedName>
        <fullName evidence="2">Uncharacterized protein</fullName>
    </submittedName>
</protein>
<proteinExistence type="predicted"/>
<dbReference type="RefSeq" id="WP_343928444.1">
    <property type="nucleotide sequence ID" value="NZ_BAAAEN010000029.1"/>
</dbReference>